<feature type="domain" description="Pru" evidence="9">
    <location>
        <begin position="1"/>
        <end position="135"/>
    </location>
</feature>
<dbReference type="OrthoDB" id="10258585at2759"/>
<dbReference type="Proteomes" id="UP000222788">
    <property type="component" value="Unassembled WGS sequence"/>
</dbReference>
<dbReference type="InterPro" id="IPR038108">
    <property type="entry name" value="RPN13_DEUBAD_sf"/>
</dbReference>
<comment type="similarity">
    <text evidence="1">Belongs to the HTATSF1 family.</text>
</comment>
<dbReference type="GO" id="GO:0000398">
    <property type="term" value="P:mRNA splicing, via spliceosome"/>
    <property type="evidence" value="ECO:0007669"/>
    <property type="project" value="InterPro"/>
</dbReference>
<dbReference type="STRING" id="1035309.A0A2C5WTU9"/>
<comment type="caution">
    <text evidence="10">The sequence shown here is derived from an EMBL/GenBank/DDBJ whole genome shotgun (WGS) entry which is preliminary data.</text>
</comment>
<evidence type="ECO:0000259" key="8">
    <source>
        <dbReference type="PROSITE" id="PS50102"/>
    </source>
</evidence>
<dbReference type="PROSITE" id="PS51917">
    <property type="entry name" value="PRU"/>
    <property type="match status" value="1"/>
</dbReference>
<evidence type="ECO:0000313" key="11">
    <source>
        <dbReference type="Proteomes" id="UP000222788"/>
    </source>
</evidence>
<keyword evidence="5" id="KW-0508">mRNA splicing</keyword>
<keyword evidence="2" id="KW-0507">mRNA processing</keyword>
<gene>
    <name evidence="10" type="primary">uap2</name>
    <name evidence="10" type="ORF">CFIMG_006950RA</name>
</gene>
<dbReference type="Gene3D" id="2.30.29.70">
    <property type="entry name" value="Proteasomal ubiquitin receptor Rpn13/ADRM1"/>
    <property type="match status" value="1"/>
</dbReference>
<keyword evidence="4 6" id="KW-0694">RNA-binding</keyword>
<dbReference type="Gene3D" id="1.10.2020.20">
    <property type="match status" value="1"/>
</dbReference>
<feature type="compositionally biased region" description="Basic and acidic residues" evidence="7">
    <location>
        <begin position="657"/>
        <end position="671"/>
    </location>
</feature>
<keyword evidence="11" id="KW-1185">Reference proteome</keyword>
<feature type="domain" description="RRM" evidence="8">
    <location>
        <begin position="569"/>
        <end position="662"/>
    </location>
</feature>
<reference evidence="10 11" key="2">
    <citation type="journal article" date="2013" name="IMA Fungus">
        <title>IMA Genome-F 1: Ceratocystis fimbriata: Draft nuclear genome sequence for the plant pathogen, Ceratocystis fimbriata.</title>
        <authorList>
            <person name="Wilken P.M."/>
            <person name="Steenkamp E.T."/>
            <person name="Wingfield M.J."/>
            <person name="de Beer Z.W."/>
            <person name="Wingfield B.D."/>
        </authorList>
    </citation>
    <scope>NUCLEOTIDE SEQUENCE [LARGE SCALE GENOMIC DNA]</scope>
    <source>
        <strain evidence="10 11">CBS 114723</strain>
    </source>
</reference>
<accession>A0A2C5WTU9</accession>
<dbReference type="InterPro" id="IPR044868">
    <property type="entry name" value="Rpn13/ADRM1_Pru"/>
</dbReference>
<dbReference type="PANTHER" id="PTHR15608">
    <property type="entry name" value="SPLICING FACTOR U2AF-ASSOCIATED PROTEIN 2"/>
    <property type="match status" value="1"/>
</dbReference>
<feature type="region of interest" description="Disordered" evidence="7">
    <location>
        <begin position="230"/>
        <end position="251"/>
    </location>
</feature>
<organism evidence="10 11">
    <name type="scientific">Ceratocystis fimbriata CBS 114723</name>
    <dbReference type="NCBI Taxonomy" id="1035309"/>
    <lineage>
        <taxon>Eukaryota</taxon>
        <taxon>Fungi</taxon>
        <taxon>Dikarya</taxon>
        <taxon>Ascomycota</taxon>
        <taxon>Pezizomycotina</taxon>
        <taxon>Sordariomycetes</taxon>
        <taxon>Hypocreomycetidae</taxon>
        <taxon>Microascales</taxon>
        <taxon>Ceratocystidaceae</taxon>
        <taxon>Ceratocystis</taxon>
    </lineage>
</organism>
<evidence type="ECO:0000256" key="5">
    <source>
        <dbReference type="ARBA" id="ARBA00023187"/>
    </source>
</evidence>
<dbReference type="InterPro" id="IPR035979">
    <property type="entry name" value="RBD_domain_sf"/>
</dbReference>
<feature type="region of interest" description="Disordered" evidence="7">
    <location>
        <begin position="436"/>
        <end position="505"/>
    </location>
</feature>
<dbReference type="SUPFAM" id="SSF54928">
    <property type="entry name" value="RNA-binding domain, RBD"/>
    <property type="match status" value="2"/>
</dbReference>
<evidence type="ECO:0000259" key="9">
    <source>
        <dbReference type="PROSITE" id="PS51917"/>
    </source>
</evidence>
<feature type="compositionally biased region" description="Acidic residues" evidence="7">
    <location>
        <begin position="145"/>
        <end position="171"/>
    </location>
</feature>
<dbReference type="GO" id="GO:0005686">
    <property type="term" value="C:U2 snRNP"/>
    <property type="evidence" value="ECO:0007669"/>
    <property type="project" value="TreeGrafter"/>
</dbReference>
<feature type="compositionally biased region" description="Polar residues" evidence="7">
    <location>
        <begin position="536"/>
        <end position="553"/>
    </location>
</feature>
<dbReference type="InterPro" id="IPR012677">
    <property type="entry name" value="Nucleotide-bd_a/b_plait_sf"/>
</dbReference>
<dbReference type="PROSITE" id="PS50102">
    <property type="entry name" value="RRM"/>
    <property type="match status" value="1"/>
</dbReference>
<dbReference type="EMBL" id="APWK03000203">
    <property type="protein sequence ID" value="PHH49447.1"/>
    <property type="molecule type" value="Genomic_DNA"/>
</dbReference>
<dbReference type="InterPro" id="IPR034392">
    <property type="entry name" value="TatSF1-like_RRM1"/>
</dbReference>
<keyword evidence="3" id="KW-0677">Repeat</keyword>
<evidence type="ECO:0000256" key="3">
    <source>
        <dbReference type="ARBA" id="ARBA00022737"/>
    </source>
</evidence>
<dbReference type="Pfam" id="PF00076">
    <property type="entry name" value="RRM_1"/>
    <property type="match status" value="2"/>
</dbReference>
<dbReference type="InterPro" id="IPR000504">
    <property type="entry name" value="RRM_dom"/>
</dbReference>
<evidence type="ECO:0000256" key="7">
    <source>
        <dbReference type="SAM" id="MobiDB-lite"/>
    </source>
</evidence>
<evidence type="ECO:0000256" key="2">
    <source>
        <dbReference type="ARBA" id="ARBA00022664"/>
    </source>
</evidence>
<reference evidence="10 11" key="1">
    <citation type="journal article" date="2013" name="Fungal Biol.">
        <title>Analysis of microsatellite markers in the genome of the plant pathogen Ceratocystis fimbriata.</title>
        <authorList>
            <person name="Simpson M.C."/>
            <person name="Wilken P.M."/>
            <person name="Coetzee M.P."/>
            <person name="Wingfield M.J."/>
            <person name="Wingfield B.D."/>
        </authorList>
    </citation>
    <scope>NUCLEOTIDE SEQUENCE [LARGE SCALE GENOMIC DNA]</scope>
    <source>
        <strain evidence="10 11">CBS 114723</strain>
    </source>
</reference>
<dbReference type="GO" id="GO:0005684">
    <property type="term" value="C:U2-type spliceosomal complex"/>
    <property type="evidence" value="ECO:0007669"/>
    <property type="project" value="TreeGrafter"/>
</dbReference>
<dbReference type="Pfam" id="PF04683">
    <property type="entry name" value="Rpn13_ADRM1_Pru"/>
    <property type="match status" value="1"/>
</dbReference>
<dbReference type="InterPro" id="IPR034393">
    <property type="entry name" value="TatSF1-like"/>
</dbReference>
<evidence type="ECO:0000256" key="1">
    <source>
        <dbReference type="ARBA" id="ARBA00007747"/>
    </source>
</evidence>
<evidence type="ECO:0000256" key="6">
    <source>
        <dbReference type="PROSITE-ProRule" id="PRU00176"/>
    </source>
</evidence>
<dbReference type="CDD" id="cd12285">
    <property type="entry name" value="RRM3_RBM39_like"/>
    <property type="match status" value="1"/>
</dbReference>
<feature type="region of interest" description="Disordered" evidence="7">
    <location>
        <begin position="145"/>
        <end position="217"/>
    </location>
</feature>
<sequence length="832" mass="91951">MSTEPLIVFRAGRCDIDTTVTPPRVTPKPDPGYLYLYNGEDELIHLCWRKRSSSSNDQPDLDLVMIPGDGNFLHYDSEAPSAKTNGRIYVLKFQSSSQRYLFWLQSAPEHPTIHSRLSERDRKITDIVFNLLQGEEVDVDAELAALDEDDDEEEEEEEYEDEDEDEDEEMADQTTTARGTTGGAGADATGGDIRDEGEDAREGGADGGRAATETTANVDSVVRNLLASLEGSRQLSDSPRRPEPNDKPFPFLSHLLPTSVTVPIIDSGVSEEKIDQLINLLPPTLVVATANSGTNSAEISQDPTTEMLESAKASLSLADKRDLVKRVLRSPQFAQSLGSLTMAIRDGGLPTIAEALQIDVENNGYMRGSAMPLGNATPSYVKMAAHVELNFPTDKSQFDSDDRISFSKLDQKYIAVHDDGDEYEFDEAAQHWVLCDEGDEGDEPPLPQNLDPSSKALLPSDMDSMSDTRKRKEAPTAADNELKSISNPSKVYSSTRSSRDGHRGFQRDTSYCARVGMRGYLPATCGFGNNTDSANVCSLPNHQQDSNKQQTKPRAQKKAKGPLPPRKNTAVYVTGIPNDATLDEIHDLFSRKGGVVAEEIDSGRPRIKMYTDVDGNFKGDALIVFFKPQSVEMAIMLLDDTDFRFTSAGKPEGRIRVQEADSSYKKTKYEGNQDQQGGNKDAQAPTTRKNDQDRHKIIKKTQKLELKLADWDDDQYPPDKPVIKARWEKTVILSHMFTLKELEEDPTALLDIKEDIRDECSKLGTVTNVILFDMEPEGIVSVKFKEIEAAHACVRMMHGRNFGGQVVEAGLATGKEKFKQSSKASLSDSDSD</sequence>
<evidence type="ECO:0000313" key="10">
    <source>
        <dbReference type="EMBL" id="PHH49447.1"/>
    </source>
</evidence>
<dbReference type="AlphaFoldDB" id="A0A2C5WTU9"/>
<dbReference type="PANTHER" id="PTHR15608:SF0">
    <property type="entry name" value="HIV TAT-SPECIFIC FACTOR 1"/>
    <property type="match status" value="1"/>
</dbReference>
<dbReference type="FunFam" id="3.30.70.330:FF:000105">
    <property type="entry name" value="HIV Tat-specific factor 1 homolog"/>
    <property type="match status" value="1"/>
</dbReference>
<dbReference type="CDD" id="cd12281">
    <property type="entry name" value="RRM1_TatSF1_like"/>
    <property type="match status" value="1"/>
</dbReference>
<dbReference type="GO" id="GO:0003723">
    <property type="term" value="F:RNA binding"/>
    <property type="evidence" value="ECO:0007669"/>
    <property type="project" value="UniProtKB-UniRule"/>
</dbReference>
<dbReference type="SMART" id="SM00360">
    <property type="entry name" value="RRM"/>
    <property type="match status" value="2"/>
</dbReference>
<feature type="region of interest" description="Disordered" evidence="7">
    <location>
        <begin position="657"/>
        <end position="693"/>
    </location>
</feature>
<feature type="region of interest" description="Disordered" evidence="7">
    <location>
        <begin position="536"/>
        <end position="568"/>
    </location>
</feature>
<protein>
    <submittedName>
        <fullName evidence="10">Splicing factor U2AF-associated protein 2</fullName>
    </submittedName>
</protein>
<feature type="compositionally biased region" description="Polar residues" evidence="7">
    <location>
        <begin position="483"/>
        <end position="496"/>
    </location>
</feature>
<proteinExistence type="inferred from homology"/>
<dbReference type="InterPro" id="IPR038633">
    <property type="entry name" value="Rpn13/ADRM1_Pru_sf"/>
</dbReference>
<name>A0A2C5WTU9_9PEZI</name>
<dbReference type="Gene3D" id="3.30.70.330">
    <property type="match status" value="2"/>
</dbReference>
<evidence type="ECO:0000256" key="4">
    <source>
        <dbReference type="ARBA" id="ARBA00022884"/>
    </source>
</evidence>